<dbReference type="AlphaFoldDB" id="A0A1S6U6Y3"/>
<dbReference type="RefSeq" id="WP_078424402.1">
    <property type="nucleotide sequence ID" value="NZ_CP017258.1"/>
</dbReference>
<protein>
    <submittedName>
        <fullName evidence="1">Uncharacterized protein</fullName>
    </submittedName>
</protein>
<gene>
    <name evidence="1" type="ORF">CPIN18021_0687</name>
</gene>
<dbReference type="Proteomes" id="UP000190868">
    <property type="component" value="Chromosome"/>
</dbReference>
<evidence type="ECO:0000313" key="2">
    <source>
        <dbReference type="Proteomes" id="UP000190868"/>
    </source>
</evidence>
<name>A0A1S6U6Y3_9BACT</name>
<proteinExistence type="predicted"/>
<reference evidence="2" key="1">
    <citation type="submission" date="2016-09" db="EMBL/GenBank/DDBJ databases">
        <title>Comparative genomics of the Campylobacter concisus group.</title>
        <authorList>
            <person name="Miller W.G."/>
            <person name="Yee E."/>
            <person name="Chapman M.H."/>
            <person name="Huynh S."/>
            <person name="Bono J.L."/>
            <person name="On S.L.W."/>
            <person name="StLeger J."/>
            <person name="Foster G."/>
            <person name="Parker C.T."/>
        </authorList>
    </citation>
    <scope>NUCLEOTIDE SEQUENCE [LARGE SCALE GENOMIC DNA]</scope>
    <source>
        <strain evidence="2">RM18021</strain>
    </source>
</reference>
<sequence>MKDIKFIIEKHVYQNPLYEKLNKIRQYQELISMMSEAHKQFISFCYVKDKTLFIVLKNPILLRELRYDNNIKMIKGLLKTIVQIRPESVFASVSDIKIFVTNKIQLQNSLVINYNQNTKTQKKSKGEFKNLAKTQEIYIHFEEIRTIIKGKI</sequence>
<accession>A0A1S6U6Y3</accession>
<organism evidence="1 2">
    <name type="scientific">Campylobacter pinnipediorum subsp. caledonicus</name>
    <dbReference type="NCBI Taxonomy" id="1874362"/>
    <lineage>
        <taxon>Bacteria</taxon>
        <taxon>Pseudomonadati</taxon>
        <taxon>Campylobacterota</taxon>
        <taxon>Epsilonproteobacteria</taxon>
        <taxon>Campylobacterales</taxon>
        <taxon>Campylobacteraceae</taxon>
        <taxon>Campylobacter</taxon>
    </lineage>
</organism>
<keyword evidence="2" id="KW-1185">Reference proteome</keyword>
<evidence type="ECO:0000313" key="1">
    <source>
        <dbReference type="EMBL" id="AQW87501.1"/>
    </source>
</evidence>
<dbReference type="EMBL" id="CP017258">
    <property type="protein sequence ID" value="AQW87501.1"/>
    <property type="molecule type" value="Genomic_DNA"/>
</dbReference>